<protein>
    <submittedName>
        <fullName evidence="1">Uncharacterized protein</fullName>
    </submittedName>
</protein>
<evidence type="ECO:0000313" key="2">
    <source>
        <dbReference type="Proteomes" id="UP001457282"/>
    </source>
</evidence>
<gene>
    <name evidence="1" type="ORF">M0R45_005811</name>
</gene>
<evidence type="ECO:0000313" key="1">
    <source>
        <dbReference type="EMBL" id="KAK9950314.1"/>
    </source>
</evidence>
<organism evidence="1 2">
    <name type="scientific">Rubus argutus</name>
    <name type="common">Southern blackberry</name>
    <dbReference type="NCBI Taxonomy" id="59490"/>
    <lineage>
        <taxon>Eukaryota</taxon>
        <taxon>Viridiplantae</taxon>
        <taxon>Streptophyta</taxon>
        <taxon>Embryophyta</taxon>
        <taxon>Tracheophyta</taxon>
        <taxon>Spermatophyta</taxon>
        <taxon>Magnoliopsida</taxon>
        <taxon>eudicotyledons</taxon>
        <taxon>Gunneridae</taxon>
        <taxon>Pentapetalae</taxon>
        <taxon>rosids</taxon>
        <taxon>fabids</taxon>
        <taxon>Rosales</taxon>
        <taxon>Rosaceae</taxon>
        <taxon>Rosoideae</taxon>
        <taxon>Rosoideae incertae sedis</taxon>
        <taxon>Rubus</taxon>
    </lineage>
</organism>
<accession>A0AAW1YP89</accession>
<proteinExistence type="predicted"/>
<reference evidence="1 2" key="1">
    <citation type="journal article" date="2023" name="G3 (Bethesda)">
        <title>A chromosome-length genome assembly and annotation of blackberry (Rubus argutus, cv. 'Hillquist').</title>
        <authorList>
            <person name="Bruna T."/>
            <person name="Aryal R."/>
            <person name="Dudchenko O."/>
            <person name="Sargent D.J."/>
            <person name="Mead D."/>
            <person name="Buti M."/>
            <person name="Cavallini A."/>
            <person name="Hytonen T."/>
            <person name="Andres J."/>
            <person name="Pham M."/>
            <person name="Weisz D."/>
            <person name="Mascagni F."/>
            <person name="Usai G."/>
            <person name="Natali L."/>
            <person name="Bassil N."/>
            <person name="Fernandez G.E."/>
            <person name="Lomsadze A."/>
            <person name="Armour M."/>
            <person name="Olukolu B."/>
            <person name="Poorten T."/>
            <person name="Britton C."/>
            <person name="Davik J."/>
            <person name="Ashrafi H."/>
            <person name="Aiden E.L."/>
            <person name="Borodovsky M."/>
            <person name="Worthington M."/>
        </authorList>
    </citation>
    <scope>NUCLEOTIDE SEQUENCE [LARGE SCALE GENOMIC DNA]</scope>
    <source>
        <strain evidence="1">PI 553951</strain>
    </source>
</reference>
<name>A0AAW1YP89_RUBAR</name>
<sequence>MPKLGSVVTTGACERQRETSEWIGANDVPRLTEVRQRRWTGDCRFIVEMELKMHGCRGAAVVKGRAAGFPNQLDPAAV</sequence>
<keyword evidence="2" id="KW-1185">Reference proteome</keyword>
<dbReference type="Proteomes" id="UP001457282">
    <property type="component" value="Unassembled WGS sequence"/>
</dbReference>
<dbReference type="EMBL" id="JBEDUW010000001">
    <property type="protein sequence ID" value="KAK9950314.1"/>
    <property type="molecule type" value="Genomic_DNA"/>
</dbReference>
<comment type="caution">
    <text evidence="1">The sequence shown here is derived from an EMBL/GenBank/DDBJ whole genome shotgun (WGS) entry which is preliminary data.</text>
</comment>
<dbReference type="AlphaFoldDB" id="A0AAW1YP89"/>